<keyword evidence="3" id="KW-1185">Reference proteome</keyword>
<name>A0A5B7STH0_9FLAO</name>
<dbReference type="AlphaFoldDB" id="A0A5B7STH0"/>
<dbReference type="Pfam" id="PF01841">
    <property type="entry name" value="Transglut_core"/>
    <property type="match status" value="1"/>
</dbReference>
<dbReference type="Gene3D" id="3.10.620.30">
    <property type="match status" value="1"/>
</dbReference>
<dbReference type="OrthoDB" id="9804872at2"/>
<dbReference type="InterPro" id="IPR038765">
    <property type="entry name" value="Papain-like_cys_pep_sf"/>
</dbReference>
<dbReference type="RefSeq" id="WP_138852507.1">
    <property type="nucleotide sequence ID" value="NZ_CP040710.1"/>
</dbReference>
<evidence type="ECO:0000313" key="3">
    <source>
        <dbReference type="Proteomes" id="UP000310017"/>
    </source>
</evidence>
<dbReference type="EMBL" id="CP040710">
    <property type="protein sequence ID" value="QCX00160.1"/>
    <property type="molecule type" value="Genomic_DNA"/>
</dbReference>
<protein>
    <submittedName>
        <fullName evidence="2">Transglutaminase family protein</fullName>
    </submittedName>
</protein>
<organism evidence="2 3">
    <name type="scientific">Aggregatimonas sangjinii</name>
    <dbReference type="NCBI Taxonomy" id="2583587"/>
    <lineage>
        <taxon>Bacteria</taxon>
        <taxon>Pseudomonadati</taxon>
        <taxon>Bacteroidota</taxon>
        <taxon>Flavobacteriia</taxon>
        <taxon>Flavobacteriales</taxon>
        <taxon>Flavobacteriaceae</taxon>
        <taxon>Aggregatimonas</taxon>
    </lineage>
</organism>
<feature type="domain" description="Transglutaminase-like" evidence="1">
    <location>
        <begin position="173"/>
        <end position="238"/>
    </location>
</feature>
<dbReference type="PANTHER" id="PTHR33490">
    <property type="entry name" value="BLR5614 PROTEIN-RELATED"/>
    <property type="match status" value="1"/>
</dbReference>
<proteinExistence type="predicted"/>
<dbReference type="SMART" id="SM00460">
    <property type="entry name" value="TGc"/>
    <property type="match status" value="1"/>
</dbReference>
<gene>
    <name evidence="2" type="ORF">FGM00_08585</name>
</gene>
<reference evidence="2 3" key="1">
    <citation type="submission" date="2019-05" db="EMBL/GenBank/DDBJ databases">
        <title>Genome sequencing of F202Z8.</title>
        <authorList>
            <person name="Kwon Y.M."/>
        </authorList>
    </citation>
    <scope>NUCLEOTIDE SEQUENCE [LARGE SCALE GENOMIC DNA]</scope>
    <source>
        <strain evidence="2 3">F202Z8</strain>
    </source>
</reference>
<evidence type="ECO:0000313" key="2">
    <source>
        <dbReference type="EMBL" id="QCX00160.1"/>
    </source>
</evidence>
<dbReference type="PANTHER" id="PTHR33490:SF6">
    <property type="entry name" value="SLL1049 PROTEIN"/>
    <property type="match status" value="1"/>
</dbReference>
<sequence>MPLEYSITYTAQNTYEEWVHEAHWQFLIIPQQNSSQEFIGIDFKNSINAANEYSTNGYGFQTIRVHPKQRFKEISFEATFRLVKKEVNPFDFELEEESEKGYKKLQELNFKVDFEAFLSATHFTRVPDKNRNIFRFDEKKSIFENLQSLNEWTFIHIYFKTDVTDVETTLDEIIEKRHGVCQDFTHLFCALARQNGVPARYVSGYLHQGNGYFGDSQMHAWAEAYIPNVGWIGFDPTNNLLANTNHIKVAHGRDYNDCSPLRGVVYTSGKNKTVHSVKVLGQQQQQ</sequence>
<dbReference type="SUPFAM" id="SSF54001">
    <property type="entry name" value="Cysteine proteinases"/>
    <property type="match status" value="1"/>
</dbReference>
<dbReference type="KEGG" id="asag:FGM00_08585"/>
<accession>A0A5B7STH0</accession>
<dbReference type="Proteomes" id="UP000310017">
    <property type="component" value="Chromosome"/>
</dbReference>
<evidence type="ECO:0000259" key="1">
    <source>
        <dbReference type="SMART" id="SM00460"/>
    </source>
</evidence>
<dbReference type="InterPro" id="IPR002931">
    <property type="entry name" value="Transglutaminase-like"/>
</dbReference>